<dbReference type="EMBL" id="BOMF01000148">
    <property type="protein sequence ID" value="GID50380.1"/>
    <property type="molecule type" value="Genomic_DNA"/>
</dbReference>
<accession>A0ABQ3WVQ2</accession>
<gene>
    <name evidence="2" type="ORF">Aca07nite_76550</name>
</gene>
<keyword evidence="1" id="KW-0472">Membrane</keyword>
<protein>
    <submittedName>
        <fullName evidence="2">Uncharacterized protein</fullName>
    </submittedName>
</protein>
<keyword evidence="1" id="KW-0812">Transmembrane</keyword>
<feature type="transmembrane region" description="Helical" evidence="1">
    <location>
        <begin position="20"/>
        <end position="42"/>
    </location>
</feature>
<sequence length="77" mass="8351">MLVPSLDLVALPGALFRPLTVAVAHIPILVVVCFATPVWVMAVMHPATHGDLGLKLLRELRTWSRDVIGATGGTRRR</sequence>
<comment type="caution">
    <text evidence="2">The sequence shown here is derived from an EMBL/GenBank/DDBJ whole genome shotgun (WGS) entry which is preliminary data.</text>
</comment>
<organism evidence="2">
    <name type="scientific">Actinoplanes campanulatus</name>
    <dbReference type="NCBI Taxonomy" id="113559"/>
    <lineage>
        <taxon>Bacteria</taxon>
        <taxon>Bacillati</taxon>
        <taxon>Actinomycetota</taxon>
        <taxon>Actinomycetes</taxon>
        <taxon>Micromonosporales</taxon>
        <taxon>Micromonosporaceae</taxon>
        <taxon>Actinoplanes</taxon>
    </lineage>
</organism>
<name>A0ABQ3WVQ2_9ACTN</name>
<evidence type="ECO:0000256" key="1">
    <source>
        <dbReference type="SAM" id="Phobius"/>
    </source>
</evidence>
<proteinExistence type="predicted"/>
<keyword evidence="1" id="KW-1133">Transmembrane helix</keyword>
<evidence type="ECO:0000313" key="2">
    <source>
        <dbReference type="EMBL" id="GID50380.1"/>
    </source>
</evidence>
<reference evidence="2" key="1">
    <citation type="submission" date="2021-01" db="EMBL/GenBank/DDBJ databases">
        <title>Whole genome shotgun sequence of Actinoplanes capillaceus NBRC 16408.</title>
        <authorList>
            <person name="Komaki H."/>
            <person name="Tamura T."/>
        </authorList>
    </citation>
    <scope>NUCLEOTIDE SEQUENCE [LARGE SCALE GENOMIC DNA]</scope>
    <source>
        <strain evidence="2">NBRC 16408</strain>
    </source>
</reference>